<keyword evidence="2" id="KW-1185">Reference proteome</keyword>
<name>A0A6C0PAL5_9BACL</name>
<dbReference type="KEGG" id="prz:GZH47_31465"/>
<proteinExistence type="predicted"/>
<organism evidence="1 2">
    <name type="scientific">Paenibacillus rhizovicinus</name>
    <dbReference type="NCBI Taxonomy" id="2704463"/>
    <lineage>
        <taxon>Bacteria</taxon>
        <taxon>Bacillati</taxon>
        <taxon>Bacillota</taxon>
        <taxon>Bacilli</taxon>
        <taxon>Bacillales</taxon>
        <taxon>Paenibacillaceae</taxon>
        <taxon>Paenibacillus</taxon>
    </lineage>
</organism>
<keyword evidence="1" id="KW-0614">Plasmid</keyword>
<evidence type="ECO:0000313" key="2">
    <source>
        <dbReference type="Proteomes" id="UP000479114"/>
    </source>
</evidence>
<accession>A0A6C0PAL5</accession>
<gene>
    <name evidence="1" type="ORF">GZH47_31465</name>
</gene>
<geneLocation type="plasmid" evidence="1 2">
    <name>unnamed1</name>
</geneLocation>
<reference evidence="1 2" key="1">
    <citation type="submission" date="2020-02" db="EMBL/GenBank/DDBJ databases">
        <title>Paenibacillus sp. nov., isolated from rhizosphere soil of tomato.</title>
        <authorList>
            <person name="Weon H.-Y."/>
            <person name="Lee S.A."/>
        </authorList>
    </citation>
    <scope>NUCLEOTIDE SEQUENCE [LARGE SCALE GENOMIC DNA]</scope>
    <source>
        <strain evidence="1 2">14171R-81</strain>
        <plasmid evidence="1 2">unnamed1</plasmid>
    </source>
</reference>
<dbReference type="EMBL" id="CP048287">
    <property type="protein sequence ID" value="QHW35421.1"/>
    <property type="molecule type" value="Genomic_DNA"/>
</dbReference>
<sequence>MYQRIFRLMNRIKFTFNAVQILRDFFGGQIQMPYTFDAILGLISDIRENGVITIRRDRYEEFDSAGYFSMINDFRSILKNAGFDFVEDVLEPGVIWFEVSPSQQERLRYGSSVKDGSGK</sequence>
<dbReference type="AlphaFoldDB" id="A0A6C0PAL5"/>
<dbReference type="Proteomes" id="UP000479114">
    <property type="component" value="Plasmid unnamed1"/>
</dbReference>
<evidence type="ECO:0000313" key="1">
    <source>
        <dbReference type="EMBL" id="QHW35421.1"/>
    </source>
</evidence>
<protein>
    <submittedName>
        <fullName evidence="1">Uncharacterized protein</fullName>
    </submittedName>
</protein>